<dbReference type="Pfam" id="PF09372">
    <property type="entry name" value="PRANC"/>
    <property type="match status" value="1"/>
</dbReference>
<dbReference type="RefSeq" id="YP_009143317.1">
    <property type="nucleotide sequence ID" value="NC_027213.1"/>
</dbReference>
<dbReference type="KEGG" id="vg:24528038"/>
<evidence type="ECO:0000256" key="1">
    <source>
        <dbReference type="ARBA" id="ARBA00022737"/>
    </source>
</evidence>
<evidence type="ECO:0000313" key="6">
    <source>
        <dbReference type="EMBL" id="AKJ93838.1"/>
    </source>
</evidence>
<protein>
    <submittedName>
        <fullName evidence="5">Ankyrin repeat-containing protein</fullName>
    </submittedName>
</protein>
<organism evidence="5 7">
    <name type="scientific">Raccoon poxvirus</name>
    <name type="common">RCN</name>
    <dbReference type="NCBI Taxonomy" id="10256"/>
    <lineage>
        <taxon>Viruses</taxon>
        <taxon>Varidnaviria</taxon>
        <taxon>Bamfordvirae</taxon>
        <taxon>Nucleocytoviricota</taxon>
        <taxon>Pokkesviricetes</taxon>
        <taxon>Chitovirales</taxon>
        <taxon>Poxviridae</taxon>
        <taxon>Chordopoxvirinae</taxon>
        <taxon>Orthopoxvirus</taxon>
        <taxon>Orthopoxvirus raccoonpox</taxon>
    </lineage>
</organism>
<dbReference type="PANTHER" id="PTHR24180">
    <property type="entry name" value="CYCLIN-DEPENDENT KINASE INHIBITOR 2C-RELATED"/>
    <property type="match status" value="1"/>
</dbReference>
<dbReference type="RefSeq" id="YP_009143517.1">
    <property type="nucleotide sequence ID" value="NC_027213.1"/>
</dbReference>
<dbReference type="Proteomes" id="UP000101745">
    <property type="component" value="Segment"/>
</dbReference>
<dbReference type="GeneID" id="24528038"/>
<dbReference type="EMBL" id="KP143769">
    <property type="protein sequence ID" value="AKJ93838.1"/>
    <property type="molecule type" value="Genomic_DNA"/>
</dbReference>
<dbReference type="SUPFAM" id="SSF48403">
    <property type="entry name" value="Ankyrin repeat"/>
    <property type="match status" value="1"/>
</dbReference>
<evidence type="ECO:0000256" key="2">
    <source>
        <dbReference type="ARBA" id="ARBA00023043"/>
    </source>
</evidence>
<reference evidence="5 7" key="1">
    <citation type="journal article" date="2015" name="J. Gen. Virol.">
        <title>Genome sequence and comparative virulence of raccoonpox virus: the first North American poxvirus sequence.</title>
        <authorList>
            <person name="Fleischauer C."/>
            <person name="Upton C."/>
            <person name="Victoria J."/>
            <person name="Jones G.J."/>
            <person name="Roper R.L."/>
        </authorList>
    </citation>
    <scope>NUCLEOTIDE SEQUENCE [LARGE SCALE GENOMIC DNA]</scope>
    <source>
        <strain evidence="5 7">Herman</strain>
    </source>
</reference>
<evidence type="ECO:0000256" key="3">
    <source>
        <dbReference type="PROSITE-ProRule" id="PRU00023"/>
    </source>
</evidence>
<dbReference type="OrthoDB" id="23431at10239"/>
<dbReference type="InterPro" id="IPR051637">
    <property type="entry name" value="Ank_repeat_dom-contain_49"/>
</dbReference>
<proteinExistence type="predicted"/>
<dbReference type="InterPro" id="IPR036770">
    <property type="entry name" value="Ankyrin_rpt-contain_sf"/>
</dbReference>
<dbReference type="KEGG" id="vg:24528239"/>
<keyword evidence="7" id="KW-1185">Reference proteome</keyword>
<dbReference type="EMBL" id="KP143769">
    <property type="protein sequence ID" value="AKJ93638.1"/>
    <property type="molecule type" value="Genomic_DNA"/>
</dbReference>
<feature type="domain" description="PRANC" evidence="4">
    <location>
        <begin position="582"/>
        <end position="663"/>
    </location>
</feature>
<evidence type="ECO:0000259" key="4">
    <source>
        <dbReference type="Pfam" id="PF09372"/>
    </source>
</evidence>
<gene>
    <name evidence="5" type="ORF">RCNV-Herman-004</name>
    <name evidence="6" type="ORF">RCNV-Herman-205</name>
</gene>
<dbReference type="Pfam" id="PF00023">
    <property type="entry name" value="Ank"/>
    <property type="match status" value="2"/>
</dbReference>
<evidence type="ECO:0000313" key="7">
    <source>
        <dbReference type="Proteomes" id="UP000101745"/>
    </source>
</evidence>
<keyword evidence="1" id="KW-0677">Repeat</keyword>
<dbReference type="GeneID" id="24528239"/>
<dbReference type="InterPro" id="IPR002110">
    <property type="entry name" value="Ankyrin_rpt"/>
</dbReference>
<dbReference type="PANTHER" id="PTHR24180:SF45">
    <property type="entry name" value="POLY [ADP-RIBOSE] POLYMERASE TANKYRASE"/>
    <property type="match status" value="1"/>
</dbReference>
<name>A0A0G3FXH4_RACVI</name>
<organismHost>
    <name type="scientific">Procyon lotor</name>
    <name type="common">Raccoon</name>
    <dbReference type="NCBI Taxonomy" id="9654"/>
</organismHost>
<dbReference type="PROSITE" id="PS50297">
    <property type="entry name" value="ANK_REP_REGION"/>
    <property type="match status" value="1"/>
</dbReference>
<dbReference type="Gene3D" id="1.25.40.20">
    <property type="entry name" value="Ankyrin repeat-containing domain"/>
    <property type="match status" value="3"/>
</dbReference>
<sequence>MECSRDHKCILCRLLAEDVTLKNIKPEIETCPNLSKIIDRRGNNALHCYVSNKCDTDINVIRLLLSYGVDRLRRNKERLTPLGVYSRHRCVKTQIVNLLISSYSDSDYTLKSNINDFDMYSYISSDNIDIHLLEYLIIDRRIRPLKTAANSLGLVDIYVTVNNPRLDVLRLLLKSECYNTGYVFRRCMYEDDVYKNALHYYILSHTQSLSKDIIKCLIDNNISVNGRDEYRAVPVQYYWSCSNIDVEIVKLLIKDMDTCITFDDCSQPYIRGVLADYLNPRFRGTPYSVDMAIVDLLIGGRHGLVGVINSITSYDSIVYNHEIIDVILNRFRDQDTSIVQTMLMQYLRHSDMVNIPVLQLMLDNGASMNVIVNSNYPLHEYFDNNTIVDVDVVRFIVENNGHVAVNHATNSGRLCMYSLITSMFSSCGVHIYETILIDILDILIKYIDDIDMIDNENKTLLYYAVDANNIQLVKRLLEYGASVNTTSCSIINAAMAKSRYRREKRTMLVDLLLSYHPTLERMIDAFSKDICYLSIYPLLACIRYALILDIDFPSKIKYNITNLKELKRYKIDVDRMKNASISGVSMFDIFFKRSGYDRLRYVKNIEFLNFASKVKWYKDELTSIIIETVKNSELIDSIVDNINIDDNLISNLPIEIQRRIFYYAIPTSINYP</sequence>
<dbReference type="SMART" id="SM00248">
    <property type="entry name" value="ANK"/>
    <property type="match status" value="7"/>
</dbReference>
<feature type="repeat" description="ANK" evidence="3">
    <location>
        <begin position="456"/>
        <end position="488"/>
    </location>
</feature>
<keyword evidence="2 3" id="KW-0040">ANK repeat</keyword>
<accession>A0A0G3FXH4</accession>
<dbReference type="PROSITE" id="PS50088">
    <property type="entry name" value="ANK_REPEAT"/>
    <property type="match status" value="1"/>
</dbReference>
<evidence type="ECO:0000313" key="5">
    <source>
        <dbReference type="EMBL" id="AKJ93638.1"/>
    </source>
</evidence>
<dbReference type="InterPro" id="IPR018272">
    <property type="entry name" value="PRANC_domain"/>
</dbReference>